<organism evidence="2 3">
    <name type="scientific">Flavobacterium pectinovorum</name>
    <dbReference type="NCBI Taxonomy" id="29533"/>
    <lineage>
        <taxon>Bacteria</taxon>
        <taxon>Pseudomonadati</taxon>
        <taxon>Bacteroidota</taxon>
        <taxon>Flavobacteriia</taxon>
        <taxon>Flavobacteriales</taxon>
        <taxon>Flavobacteriaceae</taxon>
        <taxon>Flavobacterium</taxon>
    </lineage>
</organism>
<feature type="transmembrane region" description="Helical" evidence="1">
    <location>
        <begin position="310"/>
        <end position="328"/>
    </location>
</feature>
<keyword evidence="3" id="KW-1185">Reference proteome</keyword>
<dbReference type="RefSeq" id="WP_140507085.1">
    <property type="nucleotide sequence ID" value="NZ_RCZH01000007.1"/>
</dbReference>
<accession>A0A502EUZ5</accession>
<keyword evidence="1" id="KW-0472">Membrane</keyword>
<feature type="transmembrane region" description="Helical" evidence="1">
    <location>
        <begin position="46"/>
        <end position="67"/>
    </location>
</feature>
<gene>
    <name evidence="2" type="ORF">EAH81_11615</name>
</gene>
<name>A0A502EUZ5_9FLAO</name>
<evidence type="ECO:0000256" key="1">
    <source>
        <dbReference type="SAM" id="Phobius"/>
    </source>
</evidence>
<proteinExistence type="predicted"/>
<dbReference type="OrthoDB" id="933853at2"/>
<keyword evidence="1" id="KW-1133">Transmembrane helix</keyword>
<sequence>MTDNYFSTKKKKDYWKSHLFGLLFCLILAIYTFIKYTPDNNAKNICLIVFLLSLLVSVFILLNLFSIKNYSITKNKLIQWSFLRSEKKVYELDEIESWTEKQLKGKSNKWEEITLYFKNEEKIKITCDYFENYFELKNEVTKGKKRDTEREELAERKIGKELAIIFLTISALLFYGAYNALHIEDIKSKDIIVLGDITSEKIEYVRGKHSYINVRLKKYPDLVFHISKKILGGDLVKKIISDVNKGDSIYLGIDKKDYREKLIKVDSLSVSDTYFFNENIGIESIKSKTTNYLKLSDNNFNKSENKHWDCFVFVLIGLFFFLMSMIGFSQTKNP</sequence>
<dbReference type="EMBL" id="RCZH01000007">
    <property type="protein sequence ID" value="TPG39941.1"/>
    <property type="molecule type" value="Genomic_DNA"/>
</dbReference>
<keyword evidence="1" id="KW-0812">Transmembrane</keyword>
<dbReference type="AlphaFoldDB" id="A0A502EUZ5"/>
<reference evidence="2 3" key="1">
    <citation type="journal article" date="2019" name="Environ. Microbiol.">
        <title>Species interactions and distinct microbial communities in high Arctic permafrost affected cryosols are associated with the CH4 and CO2 gas fluxes.</title>
        <authorList>
            <person name="Altshuler I."/>
            <person name="Hamel J."/>
            <person name="Turney S."/>
            <person name="Magnuson E."/>
            <person name="Levesque R."/>
            <person name="Greer C."/>
            <person name="Whyte L.G."/>
        </authorList>
    </citation>
    <scope>NUCLEOTIDE SEQUENCE [LARGE SCALE GENOMIC DNA]</scope>
    <source>
        <strain evidence="2 3">42</strain>
    </source>
</reference>
<evidence type="ECO:0000313" key="3">
    <source>
        <dbReference type="Proteomes" id="UP000319700"/>
    </source>
</evidence>
<dbReference type="Proteomes" id="UP000319700">
    <property type="component" value="Unassembled WGS sequence"/>
</dbReference>
<evidence type="ECO:0000313" key="2">
    <source>
        <dbReference type="EMBL" id="TPG39941.1"/>
    </source>
</evidence>
<comment type="caution">
    <text evidence="2">The sequence shown here is derived from an EMBL/GenBank/DDBJ whole genome shotgun (WGS) entry which is preliminary data.</text>
</comment>
<feature type="transmembrane region" description="Helical" evidence="1">
    <location>
        <begin position="15"/>
        <end position="34"/>
    </location>
</feature>
<protein>
    <submittedName>
        <fullName evidence="2">Uncharacterized protein</fullName>
    </submittedName>
</protein>